<comment type="caution">
    <text evidence="2">The sequence shown here is derived from an EMBL/GenBank/DDBJ whole genome shotgun (WGS) entry which is preliminary data.</text>
</comment>
<dbReference type="Proteomes" id="UP000004358">
    <property type="component" value="Unassembled WGS sequence"/>
</dbReference>
<dbReference type="InterPro" id="IPR002559">
    <property type="entry name" value="Transposase_11"/>
</dbReference>
<proteinExistence type="predicted"/>
<evidence type="ECO:0000259" key="1">
    <source>
        <dbReference type="Pfam" id="PF01609"/>
    </source>
</evidence>
<organism evidence="2 3">
    <name type="scientific">Blastopirellula marina DSM 3645</name>
    <dbReference type="NCBI Taxonomy" id="314230"/>
    <lineage>
        <taxon>Bacteria</taxon>
        <taxon>Pseudomonadati</taxon>
        <taxon>Planctomycetota</taxon>
        <taxon>Planctomycetia</taxon>
        <taxon>Pirellulales</taxon>
        <taxon>Pirellulaceae</taxon>
        <taxon>Blastopirellula</taxon>
    </lineage>
</organism>
<dbReference type="SUPFAM" id="SSF53098">
    <property type="entry name" value="Ribonuclease H-like"/>
    <property type="match status" value="1"/>
</dbReference>
<dbReference type="AlphaFoldDB" id="A4A0B8"/>
<dbReference type="GO" id="GO:0006313">
    <property type="term" value="P:DNA transposition"/>
    <property type="evidence" value="ECO:0007669"/>
    <property type="project" value="InterPro"/>
</dbReference>
<accession>A4A0B8</accession>
<dbReference type="RefSeq" id="WP_002652946.1">
    <property type="nucleotide sequence ID" value="NZ_CH672376.1"/>
</dbReference>
<reference evidence="2 3" key="1">
    <citation type="submission" date="2006-02" db="EMBL/GenBank/DDBJ databases">
        <authorList>
            <person name="Amann R."/>
            <person name="Ferriera S."/>
            <person name="Johnson J."/>
            <person name="Kravitz S."/>
            <person name="Halpern A."/>
            <person name="Remington K."/>
            <person name="Beeson K."/>
            <person name="Tran B."/>
            <person name="Rogers Y.-H."/>
            <person name="Friedman R."/>
            <person name="Venter J.C."/>
        </authorList>
    </citation>
    <scope>NUCLEOTIDE SEQUENCE [LARGE SCALE GENOMIC DNA]</scope>
    <source>
        <strain evidence="2 3">DSM 3645</strain>
    </source>
</reference>
<dbReference type="InterPro" id="IPR012337">
    <property type="entry name" value="RNaseH-like_sf"/>
</dbReference>
<dbReference type="HOGENOM" id="CLU_047673_0_0_0"/>
<dbReference type="GO" id="GO:0003677">
    <property type="term" value="F:DNA binding"/>
    <property type="evidence" value="ECO:0007669"/>
    <property type="project" value="InterPro"/>
</dbReference>
<dbReference type="Gene3D" id="3.90.350.10">
    <property type="entry name" value="Transposase Inhibitor Protein From Tn5, Chain A, domain 1"/>
    <property type="match status" value="1"/>
</dbReference>
<feature type="domain" description="Transposase IS4-like" evidence="1">
    <location>
        <begin position="52"/>
        <end position="220"/>
    </location>
</feature>
<dbReference type="EMBL" id="AANZ01000028">
    <property type="protein sequence ID" value="EAQ77738.1"/>
    <property type="molecule type" value="Genomic_DNA"/>
</dbReference>
<dbReference type="STRING" id="314230.DSM3645_25252"/>
<gene>
    <name evidence="2" type="ORF">DSM3645_25252</name>
</gene>
<dbReference type="GO" id="GO:0004803">
    <property type="term" value="F:transposase activity"/>
    <property type="evidence" value="ECO:0007669"/>
    <property type="project" value="InterPro"/>
</dbReference>
<sequence length="312" mass="35575">MNWGHSWVVLGVIVELPFRPGHYYCLPVLFRLYLNKAKANQHRRVYRTRPELAVQMLDTLCSHRKNRRFHAVADSAYGGQSVLNNLPPNCDLTSRLLMDARLYEAPPVRRPGTNGRPRKRGNLLPTPAAMLEGRCRRLSFKIYGRTDTARVAHVEARVHSVPDRPLRVVAVEPLTGGRKPQAFYSTRDEATAEQVIAWYAQRWSIEVAFHDSKQQLGFEEPQGWSRRSVERTAPVAMLLYSLVVLWFARAGHRQYQPLTCPWYTSKADASFADMLGTLRRQTVRQKVLSLALNGPGSRKVKQLLEHTLAIAV</sequence>
<evidence type="ECO:0000313" key="3">
    <source>
        <dbReference type="Proteomes" id="UP000004358"/>
    </source>
</evidence>
<protein>
    <recommendedName>
        <fullName evidence="1">Transposase IS4-like domain-containing protein</fullName>
    </recommendedName>
</protein>
<name>A4A0B8_9BACT</name>
<dbReference type="Pfam" id="PF01609">
    <property type="entry name" value="DDE_Tnp_1"/>
    <property type="match status" value="1"/>
</dbReference>
<evidence type="ECO:0000313" key="2">
    <source>
        <dbReference type="EMBL" id="EAQ77738.1"/>
    </source>
</evidence>
<dbReference type="eggNOG" id="COG3385">
    <property type="taxonomic scope" value="Bacteria"/>
</dbReference>